<keyword evidence="6" id="KW-0067">ATP-binding</keyword>
<feature type="domain" description="Arginyl tRNA synthetase N-terminal" evidence="11">
    <location>
        <begin position="6"/>
        <end position="93"/>
    </location>
</feature>
<dbReference type="Bgee" id="ENSNBRG00000015150">
    <property type="expression patterns" value="Expressed in heart and 7 other cell types or tissues"/>
</dbReference>
<dbReference type="GO" id="GO:0004814">
    <property type="term" value="F:arginine-tRNA ligase activity"/>
    <property type="evidence" value="ECO:0007669"/>
    <property type="project" value="UniProtKB-EC"/>
</dbReference>
<reference evidence="12" key="1">
    <citation type="submission" date="2025-08" db="UniProtKB">
        <authorList>
            <consortium name="Ensembl"/>
        </authorList>
    </citation>
    <scope>IDENTIFICATION</scope>
</reference>
<keyword evidence="7" id="KW-0648">Protein biosynthesis</keyword>
<accession>A0A3Q4MUE2</accession>
<dbReference type="AlphaFoldDB" id="A0A3Q4MUE2"/>
<keyword evidence="13" id="KW-1185">Reference proteome</keyword>
<name>A0A3Q4MUE2_NEOBR</name>
<dbReference type="Ensembl" id="ENSNBRT00000020187.1">
    <property type="protein sequence ID" value="ENSNBRP00000019669.1"/>
    <property type="gene ID" value="ENSNBRG00000015150.1"/>
</dbReference>
<dbReference type="PANTHER" id="PTHR11956:SF5">
    <property type="entry name" value="ARGININE--TRNA LIGASE, CYTOPLASMIC"/>
    <property type="match status" value="1"/>
</dbReference>
<evidence type="ECO:0000256" key="3">
    <source>
        <dbReference type="ARBA" id="ARBA00022171"/>
    </source>
</evidence>
<keyword evidence="5" id="KW-0547">Nucleotide-binding</keyword>
<evidence type="ECO:0000256" key="1">
    <source>
        <dbReference type="ARBA" id="ARBA00005594"/>
    </source>
</evidence>
<dbReference type="PANTHER" id="PTHR11956">
    <property type="entry name" value="ARGINYL-TRNA SYNTHETASE"/>
    <property type="match status" value="1"/>
</dbReference>
<evidence type="ECO:0000256" key="8">
    <source>
        <dbReference type="ARBA" id="ARBA00023146"/>
    </source>
</evidence>
<reference evidence="12" key="2">
    <citation type="submission" date="2025-09" db="UniProtKB">
        <authorList>
            <consortium name="Ensembl"/>
        </authorList>
    </citation>
    <scope>IDENTIFICATION</scope>
</reference>
<evidence type="ECO:0000256" key="7">
    <source>
        <dbReference type="ARBA" id="ARBA00022917"/>
    </source>
</evidence>
<sequence>MLNINQRLQEVFGEAIRASCPELDNPPLSIAPSQQGKFGDYQCNSAMSMSQMLKAKGIKMNPREIAEKIITNLPDNELVQKTEVAGPFINIYLQKTFVSKQLSNLLINGVQPPPLPSKKK</sequence>
<evidence type="ECO:0000256" key="2">
    <source>
        <dbReference type="ARBA" id="ARBA00012837"/>
    </source>
</evidence>
<dbReference type="InterPro" id="IPR036695">
    <property type="entry name" value="Arg-tRNA-synth_N_sf"/>
</dbReference>
<dbReference type="SUPFAM" id="SSF55190">
    <property type="entry name" value="Arginyl-tRNA synthetase (ArgRS), N-terminal 'additional' domain"/>
    <property type="match status" value="1"/>
</dbReference>
<dbReference type="InterPro" id="IPR005148">
    <property type="entry name" value="Arg-tRNA-synth_N"/>
</dbReference>
<dbReference type="SMART" id="SM01016">
    <property type="entry name" value="Arg_tRNA_synt_N"/>
    <property type="match status" value="1"/>
</dbReference>
<comment type="similarity">
    <text evidence="1">Belongs to the class-I aminoacyl-tRNA synthetase family.</text>
</comment>
<evidence type="ECO:0000256" key="6">
    <source>
        <dbReference type="ARBA" id="ARBA00022840"/>
    </source>
</evidence>
<proteinExistence type="inferred from homology"/>
<dbReference type="EC" id="6.1.1.19" evidence="2"/>
<evidence type="ECO:0000256" key="9">
    <source>
        <dbReference type="ARBA" id="ARBA00033033"/>
    </source>
</evidence>
<dbReference type="GeneTree" id="ENSGT00530000063407"/>
<dbReference type="Pfam" id="PF03485">
    <property type="entry name" value="Arg_tRNA_synt_N"/>
    <property type="match status" value="1"/>
</dbReference>
<keyword evidence="8" id="KW-0030">Aminoacyl-tRNA synthetase</keyword>
<dbReference type="GO" id="GO:0005524">
    <property type="term" value="F:ATP binding"/>
    <property type="evidence" value="ECO:0007669"/>
    <property type="project" value="UniProtKB-KW"/>
</dbReference>
<evidence type="ECO:0000256" key="5">
    <source>
        <dbReference type="ARBA" id="ARBA00022741"/>
    </source>
</evidence>
<dbReference type="InterPro" id="IPR001278">
    <property type="entry name" value="Arg-tRNA-ligase"/>
</dbReference>
<comment type="catalytic activity">
    <reaction evidence="10">
        <text>tRNA(Arg) + L-arginine + ATP = L-arginyl-tRNA(Arg) + AMP + diphosphate</text>
        <dbReference type="Rhea" id="RHEA:20301"/>
        <dbReference type="Rhea" id="RHEA-COMP:9658"/>
        <dbReference type="Rhea" id="RHEA-COMP:9673"/>
        <dbReference type="ChEBI" id="CHEBI:30616"/>
        <dbReference type="ChEBI" id="CHEBI:32682"/>
        <dbReference type="ChEBI" id="CHEBI:33019"/>
        <dbReference type="ChEBI" id="CHEBI:78442"/>
        <dbReference type="ChEBI" id="CHEBI:78513"/>
        <dbReference type="ChEBI" id="CHEBI:456215"/>
        <dbReference type="EC" id="6.1.1.19"/>
    </reaction>
</comment>
<dbReference type="GO" id="GO:0006420">
    <property type="term" value="P:arginyl-tRNA aminoacylation"/>
    <property type="evidence" value="ECO:0007669"/>
    <property type="project" value="InterPro"/>
</dbReference>
<dbReference type="Proteomes" id="UP000261580">
    <property type="component" value="Unassembled WGS sequence"/>
</dbReference>
<evidence type="ECO:0000313" key="13">
    <source>
        <dbReference type="Proteomes" id="UP000261580"/>
    </source>
</evidence>
<dbReference type="STRING" id="32507.ENSNBRP00000019669"/>
<organism evidence="12 13">
    <name type="scientific">Neolamprologus brichardi</name>
    <name type="common">Fairy cichlid</name>
    <name type="synonym">Lamprologus brichardi</name>
    <dbReference type="NCBI Taxonomy" id="32507"/>
    <lineage>
        <taxon>Eukaryota</taxon>
        <taxon>Metazoa</taxon>
        <taxon>Chordata</taxon>
        <taxon>Craniata</taxon>
        <taxon>Vertebrata</taxon>
        <taxon>Euteleostomi</taxon>
        <taxon>Actinopterygii</taxon>
        <taxon>Neopterygii</taxon>
        <taxon>Teleostei</taxon>
        <taxon>Neoteleostei</taxon>
        <taxon>Acanthomorphata</taxon>
        <taxon>Ovalentaria</taxon>
        <taxon>Cichlomorphae</taxon>
        <taxon>Cichliformes</taxon>
        <taxon>Cichlidae</taxon>
        <taxon>African cichlids</taxon>
        <taxon>Pseudocrenilabrinae</taxon>
        <taxon>Lamprologini</taxon>
        <taxon>Neolamprologus</taxon>
    </lineage>
</organism>
<evidence type="ECO:0000256" key="10">
    <source>
        <dbReference type="ARBA" id="ARBA00049339"/>
    </source>
</evidence>
<keyword evidence="4" id="KW-0436">Ligase</keyword>
<evidence type="ECO:0000256" key="4">
    <source>
        <dbReference type="ARBA" id="ARBA00022598"/>
    </source>
</evidence>
<dbReference type="FunFam" id="3.30.1360.70:FF:000002">
    <property type="entry name" value="arginine--tRNA ligase, cytoplasmic"/>
    <property type="match status" value="1"/>
</dbReference>
<dbReference type="GO" id="GO:0005737">
    <property type="term" value="C:cytoplasm"/>
    <property type="evidence" value="ECO:0007669"/>
    <property type="project" value="InterPro"/>
</dbReference>
<dbReference type="Gene3D" id="3.30.1360.70">
    <property type="entry name" value="Arginyl tRNA synthetase N-terminal domain"/>
    <property type="match status" value="1"/>
</dbReference>
<evidence type="ECO:0000313" key="12">
    <source>
        <dbReference type="Ensembl" id="ENSNBRP00000019669.1"/>
    </source>
</evidence>
<evidence type="ECO:0000259" key="11">
    <source>
        <dbReference type="SMART" id="SM01016"/>
    </source>
</evidence>
<protein>
    <recommendedName>
        <fullName evidence="3">Arginine--tRNA ligase, cytoplasmic</fullName>
        <ecNumber evidence="2">6.1.1.19</ecNumber>
    </recommendedName>
    <alternativeName>
        <fullName evidence="9">Arginyl-tRNA synthetase</fullName>
    </alternativeName>
</protein>